<evidence type="ECO:0000259" key="2">
    <source>
        <dbReference type="Pfam" id="PF08028"/>
    </source>
</evidence>
<dbReference type="AlphaFoldDB" id="A0A7X6HEW9"/>
<dbReference type="RefSeq" id="WP_168487747.1">
    <property type="nucleotide sequence ID" value="NZ_JAAZSQ010000017.1"/>
</dbReference>
<dbReference type="Gene3D" id="2.40.110.10">
    <property type="entry name" value="Butyryl-CoA Dehydrogenase, subunit A, domain 2"/>
    <property type="match status" value="1"/>
</dbReference>
<dbReference type="Proteomes" id="UP000544090">
    <property type="component" value="Unassembled WGS sequence"/>
</dbReference>
<accession>A0A7X6HEW9</accession>
<name>A0A7X6HEW9_9MICC</name>
<gene>
    <name evidence="3" type="ORF">HGG74_15410</name>
</gene>
<proteinExistence type="predicted"/>
<keyword evidence="1" id="KW-0560">Oxidoreductase</keyword>
<feature type="domain" description="Acyl-CoA dehydrogenase C-terminal" evidence="2">
    <location>
        <begin position="85"/>
        <end position="193"/>
    </location>
</feature>
<dbReference type="GO" id="GO:0016627">
    <property type="term" value="F:oxidoreductase activity, acting on the CH-CH group of donors"/>
    <property type="evidence" value="ECO:0007669"/>
    <property type="project" value="InterPro"/>
</dbReference>
<dbReference type="InterPro" id="IPR013107">
    <property type="entry name" value="Acyl-CoA_DH_C"/>
</dbReference>
<comment type="caution">
    <text evidence="3">The sequence shown here is derived from an EMBL/GenBank/DDBJ whole genome shotgun (WGS) entry which is preliminary data.</text>
</comment>
<reference evidence="3 4" key="1">
    <citation type="submission" date="2020-04" db="EMBL/GenBank/DDBJ databases">
        <title>Arthrobacter sp. nov.</title>
        <authorList>
            <person name="Liu S."/>
        </authorList>
    </citation>
    <scope>NUCLEOTIDE SEQUENCE [LARGE SCALE GENOMIC DNA]</scope>
    <source>
        <strain evidence="3 4">E918</strain>
    </source>
</reference>
<evidence type="ECO:0000256" key="1">
    <source>
        <dbReference type="ARBA" id="ARBA00023002"/>
    </source>
</evidence>
<protein>
    <recommendedName>
        <fullName evidence="2">Acyl-CoA dehydrogenase C-terminal domain-containing protein</fullName>
    </recommendedName>
</protein>
<dbReference type="Gene3D" id="1.20.140.10">
    <property type="entry name" value="Butyryl-CoA Dehydrogenase, subunit A, domain 3"/>
    <property type="match status" value="1"/>
</dbReference>
<keyword evidence="4" id="KW-1185">Reference proteome</keyword>
<evidence type="ECO:0000313" key="4">
    <source>
        <dbReference type="Proteomes" id="UP000544090"/>
    </source>
</evidence>
<dbReference type="EMBL" id="JAAZSQ010000017">
    <property type="protein sequence ID" value="NKX55902.1"/>
    <property type="molecule type" value="Genomic_DNA"/>
</dbReference>
<evidence type="ECO:0000313" key="3">
    <source>
        <dbReference type="EMBL" id="NKX55902.1"/>
    </source>
</evidence>
<dbReference type="InterPro" id="IPR046373">
    <property type="entry name" value="Acyl-CoA_Oxase/DH_mid-dom_sf"/>
</dbReference>
<dbReference type="Pfam" id="PF08028">
    <property type="entry name" value="Acyl-CoA_dh_2"/>
    <property type="match status" value="1"/>
</dbReference>
<sequence>MDEQGEPKILENGLPDRLFGFVPRDSIVFHDNCDVMGLVASGSVGYELPEQFIPDKHLKSTFSTTANRSEAIYSLGPMGLGTARHAGVMLGIIKRALEEVVQLVDGKSRQGYPVRVGDYLVFLHGFARKDAAHQGARAYALAAFENAAEGADAKGSIIPEQNARLRPATTWIHTVADDVISFCHLWGGTQPLRTRARWAAPHAISRRQRSTYCSPRSQW</sequence>
<organism evidence="3 4">
    <name type="scientific">Arthrobacter mobilis</name>
    <dbReference type="NCBI Taxonomy" id="2724944"/>
    <lineage>
        <taxon>Bacteria</taxon>
        <taxon>Bacillati</taxon>
        <taxon>Actinomycetota</taxon>
        <taxon>Actinomycetes</taxon>
        <taxon>Micrococcales</taxon>
        <taxon>Micrococcaceae</taxon>
        <taxon>Arthrobacter</taxon>
    </lineage>
</organism>